<dbReference type="GO" id="GO:0004523">
    <property type="term" value="F:RNA-DNA hybrid ribonuclease activity"/>
    <property type="evidence" value="ECO:0007669"/>
    <property type="project" value="UniProtKB-EC"/>
</dbReference>
<keyword evidence="7" id="KW-0378">Hydrolase</keyword>
<evidence type="ECO:0000256" key="1">
    <source>
        <dbReference type="ARBA" id="ARBA00000077"/>
    </source>
</evidence>
<dbReference type="Pfam" id="PF00075">
    <property type="entry name" value="RNase_H"/>
    <property type="match status" value="1"/>
</dbReference>
<feature type="domain" description="RNase H type-1" evidence="8">
    <location>
        <begin position="1"/>
        <end position="139"/>
    </location>
</feature>
<organism evidence="9 10">
    <name type="scientific">Gloeophyllum trabeum (strain ATCC 11539 / FP-39264 / Madison 617)</name>
    <name type="common">Brown rot fungus</name>
    <dbReference type="NCBI Taxonomy" id="670483"/>
    <lineage>
        <taxon>Eukaryota</taxon>
        <taxon>Fungi</taxon>
        <taxon>Dikarya</taxon>
        <taxon>Basidiomycota</taxon>
        <taxon>Agaricomycotina</taxon>
        <taxon>Agaricomycetes</taxon>
        <taxon>Gloeophyllales</taxon>
        <taxon>Gloeophyllaceae</taxon>
        <taxon>Gloeophyllum</taxon>
    </lineage>
</organism>
<dbReference type="AlphaFoldDB" id="S7PSE5"/>
<dbReference type="SUPFAM" id="SSF53098">
    <property type="entry name" value="Ribonuclease H-like"/>
    <property type="match status" value="1"/>
</dbReference>
<reference evidence="9 10" key="1">
    <citation type="journal article" date="2012" name="Science">
        <title>The Paleozoic origin of enzymatic lignin decomposition reconstructed from 31 fungal genomes.</title>
        <authorList>
            <person name="Floudas D."/>
            <person name="Binder M."/>
            <person name="Riley R."/>
            <person name="Barry K."/>
            <person name="Blanchette R.A."/>
            <person name="Henrissat B."/>
            <person name="Martinez A.T."/>
            <person name="Otillar R."/>
            <person name="Spatafora J.W."/>
            <person name="Yadav J.S."/>
            <person name="Aerts A."/>
            <person name="Benoit I."/>
            <person name="Boyd A."/>
            <person name="Carlson A."/>
            <person name="Copeland A."/>
            <person name="Coutinho P.M."/>
            <person name="de Vries R.P."/>
            <person name="Ferreira P."/>
            <person name="Findley K."/>
            <person name="Foster B."/>
            <person name="Gaskell J."/>
            <person name="Glotzer D."/>
            <person name="Gorecki P."/>
            <person name="Heitman J."/>
            <person name="Hesse C."/>
            <person name="Hori C."/>
            <person name="Igarashi K."/>
            <person name="Jurgens J.A."/>
            <person name="Kallen N."/>
            <person name="Kersten P."/>
            <person name="Kohler A."/>
            <person name="Kuees U."/>
            <person name="Kumar T.K.A."/>
            <person name="Kuo A."/>
            <person name="LaButti K."/>
            <person name="Larrondo L.F."/>
            <person name="Lindquist E."/>
            <person name="Ling A."/>
            <person name="Lombard V."/>
            <person name="Lucas S."/>
            <person name="Lundell T."/>
            <person name="Martin R."/>
            <person name="McLaughlin D.J."/>
            <person name="Morgenstern I."/>
            <person name="Morin E."/>
            <person name="Murat C."/>
            <person name="Nagy L.G."/>
            <person name="Nolan M."/>
            <person name="Ohm R.A."/>
            <person name="Patyshakuliyeva A."/>
            <person name="Rokas A."/>
            <person name="Ruiz-Duenas F.J."/>
            <person name="Sabat G."/>
            <person name="Salamov A."/>
            <person name="Samejima M."/>
            <person name="Schmutz J."/>
            <person name="Slot J.C."/>
            <person name="St John F."/>
            <person name="Stenlid J."/>
            <person name="Sun H."/>
            <person name="Sun S."/>
            <person name="Syed K."/>
            <person name="Tsang A."/>
            <person name="Wiebenga A."/>
            <person name="Young D."/>
            <person name="Pisabarro A."/>
            <person name="Eastwood D.C."/>
            <person name="Martin F."/>
            <person name="Cullen D."/>
            <person name="Grigoriev I.V."/>
            <person name="Hibbett D.S."/>
        </authorList>
    </citation>
    <scope>NUCLEOTIDE SEQUENCE [LARGE SCALE GENOMIC DNA]</scope>
    <source>
        <strain evidence="9 10">ATCC 11539</strain>
    </source>
</reference>
<accession>S7PSE5</accession>
<protein>
    <recommendedName>
        <fullName evidence="3">ribonuclease H</fullName>
        <ecNumber evidence="3">3.1.26.4</ecNumber>
    </recommendedName>
</protein>
<keyword evidence="5" id="KW-0479">Metal-binding</keyword>
<dbReference type="GO" id="GO:0003676">
    <property type="term" value="F:nucleic acid binding"/>
    <property type="evidence" value="ECO:0007669"/>
    <property type="project" value="InterPro"/>
</dbReference>
<comment type="catalytic activity">
    <reaction evidence="1">
        <text>Endonucleolytic cleavage to 5'-phosphomonoester.</text>
        <dbReference type="EC" id="3.1.26.4"/>
    </reaction>
</comment>
<dbReference type="InterPro" id="IPR036397">
    <property type="entry name" value="RNaseH_sf"/>
</dbReference>
<evidence type="ECO:0000256" key="6">
    <source>
        <dbReference type="ARBA" id="ARBA00022759"/>
    </source>
</evidence>
<evidence type="ECO:0000259" key="8">
    <source>
        <dbReference type="PROSITE" id="PS50879"/>
    </source>
</evidence>
<keyword evidence="6" id="KW-0255">Endonuclease</keyword>
<dbReference type="GeneID" id="19306749"/>
<gene>
    <name evidence="9" type="ORF">GLOTRDRAFT_50641</name>
</gene>
<dbReference type="InterPro" id="IPR012337">
    <property type="entry name" value="RNaseH-like_sf"/>
</dbReference>
<evidence type="ECO:0000256" key="3">
    <source>
        <dbReference type="ARBA" id="ARBA00012180"/>
    </source>
</evidence>
<keyword evidence="10" id="KW-1185">Reference proteome</keyword>
<evidence type="ECO:0000313" key="10">
    <source>
        <dbReference type="Proteomes" id="UP000030669"/>
    </source>
</evidence>
<dbReference type="PANTHER" id="PTHR10642:SF26">
    <property type="entry name" value="RIBONUCLEASE H1"/>
    <property type="match status" value="1"/>
</dbReference>
<dbReference type="CDD" id="cd09280">
    <property type="entry name" value="RNase_HI_eukaryote_like"/>
    <property type="match status" value="1"/>
</dbReference>
<evidence type="ECO:0000256" key="2">
    <source>
        <dbReference type="ARBA" id="ARBA00005300"/>
    </source>
</evidence>
<comment type="similarity">
    <text evidence="2">Belongs to the RNase H family.</text>
</comment>
<keyword evidence="4" id="KW-0540">Nuclease</keyword>
<dbReference type="EC" id="3.1.26.4" evidence="3"/>
<dbReference type="KEGG" id="gtr:GLOTRDRAFT_50641"/>
<dbReference type="OrthoDB" id="2752996at2759"/>
<evidence type="ECO:0000313" key="9">
    <source>
        <dbReference type="EMBL" id="EPQ50338.1"/>
    </source>
</evidence>
<dbReference type="PROSITE" id="PS50879">
    <property type="entry name" value="RNASE_H_1"/>
    <property type="match status" value="1"/>
</dbReference>
<proteinExistence type="inferred from homology"/>
<name>S7PSE5_GLOTA</name>
<dbReference type="eggNOG" id="KOG3752">
    <property type="taxonomic scope" value="Eukaryota"/>
</dbReference>
<evidence type="ECO:0000256" key="5">
    <source>
        <dbReference type="ARBA" id="ARBA00022723"/>
    </source>
</evidence>
<dbReference type="InterPro" id="IPR050092">
    <property type="entry name" value="RNase_H"/>
</dbReference>
<dbReference type="Gene3D" id="3.30.420.10">
    <property type="entry name" value="Ribonuclease H-like superfamily/Ribonuclease H"/>
    <property type="match status" value="1"/>
</dbReference>
<dbReference type="OMA" id="KHINDAR"/>
<dbReference type="RefSeq" id="XP_007871173.1">
    <property type="nucleotide sequence ID" value="XM_007872982.1"/>
</dbReference>
<dbReference type="Proteomes" id="UP000030669">
    <property type="component" value="Unassembled WGS sequence"/>
</dbReference>
<dbReference type="GO" id="GO:0046872">
    <property type="term" value="F:metal ion binding"/>
    <property type="evidence" value="ECO:0007669"/>
    <property type="project" value="UniProtKB-KW"/>
</dbReference>
<evidence type="ECO:0000256" key="7">
    <source>
        <dbReference type="ARBA" id="ARBA00022801"/>
    </source>
</evidence>
<dbReference type="GO" id="GO:0043137">
    <property type="term" value="P:DNA replication, removal of RNA primer"/>
    <property type="evidence" value="ECO:0007669"/>
    <property type="project" value="TreeGrafter"/>
</dbReference>
<dbReference type="PANTHER" id="PTHR10642">
    <property type="entry name" value="RIBONUCLEASE H1"/>
    <property type="match status" value="1"/>
</dbReference>
<sequence length="434" mass="48538">MTVYTDGSCEDNGKLTARAGSGIYIKPDHPNNRAIRVPGPLQSNQVGELVAVIAALQDIPPFVPITIATDSMYVIDGLTKHLGHWEDIGWLGVANSQFFQAAAYQLRRRSARTSFQWVKGHDNNPGNEAADALAKQGSEKDAADQIDLTVPTNFTIQGAKLSCLTQAIAYRGVRARRALTVTPRQGAVINLDRTRYGLEEVTHSLETDQQIWLSWHNKNLRAEVRQFTHKALHRTQKVGDYWTPIDGYQYRAICPFCKDTTESMEHIWLECDTPERALIWKLAKQLWPRAHGEWSNLPFGAILGSGKLTLPPAATHMPGSESDGGEIKQQRAGASRLLQILVSESAYLIWTLRCQRVIQGNTHSLAAINTRWTNAINRRLTTDRVTAAKLTRKPKFEQTVANTWKGTLRGEQQLPKDWMMNDEVLVGIRTVQAS</sequence>
<evidence type="ECO:0000256" key="4">
    <source>
        <dbReference type="ARBA" id="ARBA00022722"/>
    </source>
</evidence>
<dbReference type="EMBL" id="KB469317">
    <property type="protein sequence ID" value="EPQ50338.1"/>
    <property type="molecule type" value="Genomic_DNA"/>
</dbReference>
<dbReference type="HOGENOM" id="CLU_044484_3_1_1"/>
<dbReference type="InterPro" id="IPR002156">
    <property type="entry name" value="RNaseH_domain"/>
</dbReference>